<name>A0A0D6MQ89_9PROT</name>
<dbReference type="EMBL" id="BALE01000048">
    <property type="protein sequence ID" value="GAN55443.1"/>
    <property type="molecule type" value="Genomic_DNA"/>
</dbReference>
<keyword evidence="1" id="KW-0812">Transmembrane</keyword>
<evidence type="ECO:0000313" key="3">
    <source>
        <dbReference type="Proteomes" id="UP000032679"/>
    </source>
</evidence>
<keyword evidence="3" id="KW-1185">Reference proteome</keyword>
<reference evidence="2 3" key="1">
    <citation type="submission" date="2012-10" db="EMBL/GenBank/DDBJ databases">
        <title>Genome sequencing of Tanticharoenia sakaeratensis NBRC 103193.</title>
        <authorList>
            <person name="Azuma Y."/>
            <person name="Hadano H."/>
            <person name="Hirakawa H."/>
            <person name="Matsushita K."/>
        </authorList>
    </citation>
    <scope>NUCLEOTIDE SEQUENCE [LARGE SCALE GENOMIC DNA]</scope>
    <source>
        <strain evidence="2 3">NBRC 103193</strain>
    </source>
</reference>
<evidence type="ECO:0000256" key="1">
    <source>
        <dbReference type="SAM" id="Phobius"/>
    </source>
</evidence>
<organism evidence="2 3">
    <name type="scientific">Tanticharoenia sakaeratensis NBRC 103193</name>
    <dbReference type="NCBI Taxonomy" id="1231623"/>
    <lineage>
        <taxon>Bacteria</taxon>
        <taxon>Pseudomonadati</taxon>
        <taxon>Pseudomonadota</taxon>
        <taxon>Alphaproteobacteria</taxon>
        <taxon>Acetobacterales</taxon>
        <taxon>Acetobacteraceae</taxon>
        <taxon>Tanticharoenia</taxon>
    </lineage>
</organism>
<keyword evidence="1" id="KW-1133">Transmembrane helix</keyword>
<dbReference type="AlphaFoldDB" id="A0A0D6MQ89"/>
<feature type="transmembrane region" description="Helical" evidence="1">
    <location>
        <begin position="47"/>
        <end position="68"/>
    </location>
</feature>
<evidence type="ECO:0000313" key="2">
    <source>
        <dbReference type="EMBL" id="GAN55443.1"/>
    </source>
</evidence>
<proteinExistence type="predicted"/>
<accession>A0A0D6MQ89</accession>
<comment type="caution">
    <text evidence="2">The sequence shown here is derived from an EMBL/GenBank/DDBJ whole genome shotgun (WGS) entry which is preliminary data.</text>
</comment>
<sequence>MDVTRPGKLWSDAGMKNNIGAGRRALLISSILVECGSVVALETGAAPHYALAMTLGLIGLALLILGTYQRRT</sequence>
<keyword evidence="1" id="KW-0472">Membrane</keyword>
<gene>
    <name evidence="2" type="ORF">Tasa_048_068</name>
</gene>
<dbReference type="Proteomes" id="UP000032679">
    <property type="component" value="Unassembled WGS sequence"/>
</dbReference>
<protein>
    <submittedName>
        <fullName evidence="2">Uncharacterized protein</fullName>
    </submittedName>
</protein>